<protein>
    <recommendedName>
        <fullName evidence="7">Myb-like domain-containing protein</fullName>
    </recommendedName>
</protein>
<feature type="domain" description="Myb-like" evidence="3">
    <location>
        <begin position="92"/>
        <end position="138"/>
    </location>
</feature>
<feature type="region of interest" description="Disordered" evidence="2">
    <location>
        <begin position="217"/>
        <end position="260"/>
    </location>
</feature>
<dbReference type="GO" id="GO:0000981">
    <property type="term" value="F:DNA-binding transcription factor activity, RNA polymerase II-specific"/>
    <property type="evidence" value="ECO:0007669"/>
    <property type="project" value="TreeGrafter"/>
</dbReference>
<reference evidence="5" key="2">
    <citation type="submission" date="2018-04" db="EMBL/GenBank/DDBJ databases">
        <title>OnivRS2 (Oryza nivara Reference Sequence Version 2).</title>
        <authorList>
            <person name="Zhang J."/>
            <person name="Kudrna D."/>
            <person name="Lee S."/>
            <person name="Talag J."/>
            <person name="Rajasekar S."/>
            <person name="Welchert J."/>
            <person name="Hsing Y.-I."/>
            <person name="Wing R.A."/>
        </authorList>
    </citation>
    <scope>NUCLEOTIDE SEQUENCE [LARGE SCALE GENOMIC DNA]</scope>
    <source>
        <strain evidence="5">SL10</strain>
    </source>
</reference>
<dbReference type="CDD" id="cd00167">
    <property type="entry name" value="SANT"/>
    <property type="match status" value="3"/>
</dbReference>
<dbReference type="HOGENOM" id="CLU_508446_0_0_1"/>
<evidence type="ECO:0000256" key="2">
    <source>
        <dbReference type="SAM" id="MobiDB-lite"/>
    </source>
</evidence>
<dbReference type="GO" id="GO:0000978">
    <property type="term" value="F:RNA polymerase II cis-regulatory region sequence-specific DNA binding"/>
    <property type="evidence" value="ECO:0007669"/>
    <property type="project" value="TreeGrafter"/>
</dbReference>
<dbReference type="SMART" id="SM00717">
    <property type="entry name" value="SANT"/>
    <property type="match status" value="4"/>
</dbReference>
<dbReference type="GO" id="GO:0005634">
    <property type="term" value="C:nucleus"/>
    <property type="evidence" value="ECO:0007669"/>
    <property type="project" value="TreeGrafter"/>
</dbReference>
<dbReference type="InterPro" id="IPR001005">
    <property type="entry name" value="SANT/Myb"/>
</dbReference>
<dbReference type="OMA" id="MAIMEPS"/>
<evidence type="ECO:0008006" key="7">
    <source>
        <dbReference type="Google" id="ProtNLM"/>
    </source>
</evidence>
<feature type="compositionally biased region" description="Basic residues" evidence="2">
    <location>
        <begin position="240"/>
        <end position="260"/>
    </location>
</feature>
<dbReference type="Gene3D" id="1.10.10.60">
    <property type="entry name" value="Homeodomain-like"/>
    <property type="match status" value="3"/>
</dbReference>
<feature type="domain" description="Myb-like" evidence="3">
    <location>
        <begin position="432"/>
        <end position="479"/>
    </location>
</feature>
<dbReference type="InterPro" id="IPR050560">
    <property type="entry name" value="MYB_TF"/>
</dbReference>
<dbReference type="Proteomes" id="UP000006591">
    <property type="component" value="Chromosome 6"/>
</dbReference>
<dbReference type="PROSITE" id="PS51294">
    <property type="entry name" value="HTH_MYB"/>
    <property type="match status" value="2"/>
</dbReference>
<feature type="region of interest" description="Disordered" evidence="2">
    <location>
        <begin position="1"/>
        <end position="24"/>
    </location>
</feature>
<dbReference type="SUPFAM" id="SSF46689">
    <property type="entry name" value="Homeodomain-like"/>
    <property type="match status" value="2"/>
</dbReference>
<feature type="domain" description="Myb-like" evidence="3">
    <location>
        <begin position="40"/>
        <end position="84"/>
    </location>
</feature>
<organism evidence="5">
    <name type="scientific">Oryza nivara</name>
    <name type="common">Indian wild rice</name>
    <name type="synonym">Oryza sativa f. spontanea</name>
    <dbReference type="NCBI Taxonomy" id="4536"/>
    <lineage>
        <taxon>Eukaryota</taxon>
        <taxon>Viridiplantae</taxon>
        <taxon>Streptophyta</taxon>
        <taxon>Embryophyta</taxon>
        <taxon>Tracheophyta</taxon>
        <taxon>Spermatophyta</taxon>
        <taxon>Magnoliopsida</taxon>
        <taxon>Liliopsida</taxon>
        <taxon>Poales</taxon>
        <taxon>Poaceae</taxon>
        <taxon>BOP clade</taxon>
        <taxon>Oryzoideae</taxon>
        <taxon>Oryzeae</taxon>
        <taxon>Oryzinae</taxon>
        <taxon>Oryza</taxon>
    </lineage>
</organism>
<name>A0A0E0HNN8_ORYNI</name>
<dbReference type="PANTHER" id="PTHR45614">
    <property type="entry name" value="MYB PROTEIN-RELATED"/>
    <property type="match status" value="1"/>
</dbReference>
<accession>A0A0E0HNN8</accession>
<dbReference type="STRING" id="4536.A0A0E0HNN8"/>
<evidence type="ECO:0000313" key="6">
    <source>
        <dbReference type="Proteomes" id="UP000006591"/>
    </source>
</evidence>
<reference evidence="5" key="1">
    <citation type="submission" date="2015-04" db="UniProtKB">
        <authorList>
            <consortium name="EnsemblPlants"/>
        </authorList>
    </citation>
    <scope>IDENTIFICATION</scope>
    <source>
        <strain evidence="5">SL10</strain>
    </source>
</reference>
<dbReference type="AlphaFoldDB" id="A0A0E0HNN8"/>
<feature type="domain" description="HTH myb-type" evidence="4">
    <location>
        <begin position="431"/>
        <end position="483"/>
    </location>
</feature>
<dbReference type="InterPro" id="IPR009057">
    <property type="entry name" value="Homeodomain-like_sf"/>
</dbReference>
<evidence type="ECO:0000256" key="1">
    <source>
        <dbReference type="ARBA" id="ARBA00023125"/>
    </source>
</evidence>
<dbReference type="PROSITE" id="PS50090">
    <property type="entry name" value="MYB_LIKE"/>
    <property type="match status" value="3"/>
</dbReference>
<evidence type="ECO:0000313" key="5">
    <source>
        <dbReference type="EnsemblPlants" id="ONIVA06G11490.1"/>
    </source>
</evidence>
<keyword evidence="6" id="KW-1185">Reference proteome</keyword>
<feature type="domain" description="HTH myb-type" evidence="4">
    <location>
        <begin position="39"/>
        <end position="88"/>
    </location>
</feature>
<proteinExistence type="predicted"/>
<dbReference type="Gramene" id="ONIVA06G11490.1">
    <property type="protein sequence ID" value="ONIVA06G11490.1"/>
    <property type="gene ID" value="ONIVA06G11490"/>
</dbReference>
<sequence length="536" mass="60497">MAMMEPSSSSSSTASAVTPSSAPPSGRCCVVLRIKLPAAWTPEEDAALERLAVENGSRHWRRVAAQMPRKRSPVQCRDRWRDHLARDVFHRPYTAADDDELTRLVLRPGGGGDRWNDISRAVHGRSSRSVKRRWMEIGTSDELLRKLWHPRSSMLSPATVVDAFPLSLSHPISHYSHFFYRPEQALAAAVPANSSAPSAGNHPPQMRVVREHMLPPTSLISGHQSPSAPPPSPLYLFGKNRNRRGRNEGRRRKRKRKRKADRWAHEHLNLYLLFEYFRLFPKYPLATKKPPVGTLRLPWGHSRFTIPDVGPPAKPKPKVEVLLLAPHASMRIVVGASLFPRPPQHAAQLVFGLCVILAALPPLTVVGSLFYFGWQPVVFQGSDNQVAYLGFIRVGARQLSSSSSAASVFASSSATSPPLGRCVVRIRLPPAWTPELDAVLERLAMEHGSRHWRRVAAQMPRHSSRRSPAQCRDRWRDHLARDVFHRPFTADDDAELARLCLRLDDGRSSRAVKRRWRELRKSDAFLGKLWRRPLSH</sequence>
<keyword evidence="1" id="KW-0238">DNA-binding</keyword>
<dbReference type="EnsemblPlants" id="ONIVA06G11490.1">
    <property type="protein sequence ID" value="ONIVA06G11490.1"/>
    <property type="gene ID" value="ONIVA06G11490"/>
</dbReference>
<evidence type="ECO:0000259" key="3">
    <source>
        <dbReference type="PROSITE" id="PS50090"/>
    </source>
</evidence>
<dbReference type="eggNOG" id="KOG0048">
    <property type="taxonomic scope" value="Eukaryota"/>
</dbReference>
<evidence type="ECO:0000259" key="4">
    <source>
        <dbReference type="PROSITE" id="PS51294"/>
    </source>
</evidence>
<dbReference type="PANTHER" id="PTHR45614:SF73">
    <property type="entry name" value="OS06G0258200 PROTEIN"/>
    <property type="match status" value="1"/>
</dbReference>
<dbReference type="Pfam" id="PF00249">
    <property type="entry name" value="Myb_DNA-binding"/>
    <property type="match status" value="3"/>
</dbReference>
<dbReference type="InterPro" id="IPR017930">
    <property type="entry name" value="Myb_dom"/>
</dbReference>